<protein>
    <submittedName>
        <fullName evidence="1">DUF3822 family protein</fullName>
    </submittedName>
</protein>
<sequence length="278" mass="32088">MTKKENSNIASNNSVEGFKKLSIQVSLNGLSFCVFDTLSKSVVSSKNEVFEQTLNPYELLKKLKRQLSDDQLIDKKFSDVVVVHRNQLFGLVPKPLFDPEELANYLKFNTKILANDHLAYDEFDSHDIVNVYVPFVNVNNYIYELFGEFTFKHNGTVMVESLLKGQGQTTQPICYVYILENQMDVTITDQKDLLLYNSYTFNTKEDFLYYLLFALEQLKFNTESIQLKLFGAIEEGDPIYEMCYKYVKNVSIFIPDFGPHSHMEANEDSIDFTVLNAL</sequence>
<evidence type="ECO:0000313" key="2">
    <source>
        <dbReference type="Proteomes" id="UP000276309"/>
    </source>
</evidence>
<dbReference type="Proteomes" id="UP000276309">
    <property type="component" value="Chromosome"/>
</dbReference>
<evidence type="ECO:0000313" key="1">
    <source>
        <dbReference type="EMBL" id="AYN67168.1"/>
    </source>
</evidence>
<dbReference type="OrthoDB" id="658622at2"/>
<gene>
    <name evidence="1" type="ORF">D1013_07220</name>
</gene>
<dbReference type="KEGG" id="emar:D1013_07220"/>
<proteinExistence type="predicted"/>
<dbReference type="Gene3D" id="3.30.420.260">
    <property type="match status" value="1"/>
</dbReference>
<organism evidence="1 2">
    <name type="scientific">Euzebyella marina</name>
    <dbReference type="NCBI Taxonomy" id="1761453"/>
    <lineage>
        <taxon>Bacteria</taxon>
        <taxon>Pseudomonadati</taxon>
        <taxon>Bacteroidota</taxon>
        <taxon>Flavobacteriia</taxon>
        <taxon>Flavobacteriales</taxon>
        <taxon>Flavobacteriaceae</taxon>
        <taxon>Euzebyella</taxon>
    </lineage>
</organism>
<dbReference type="Gene3D" id="3.30.420.250">
    <property type="match status" value="1"/>
</dbReference>
<accession>A0A3G2L4J9</accession>
<reference evidence="1 2" key="1">
    <citation type="submission" date="2018-08" db="EMBL/GenBank/DDBJ databases">
        <title>The reduced genetic potential of extracellular carbohydrate catabolism in Euzebyella marina RN62, a Flavobacteriia bacterium isolated from the hadal water.</title>
        <authorList>
            <person name="Xue C."/>
        </authorList>
    </citation>
    <scope>NUCLEOTIDE SEQUENCE [LARGE SCALE GENOMIC DNA]</scope>
    <source>
        <strain evidence="1 2">RN62</strain>
    </source>
</reference>
<dbReference type="CDD" id="cd24013">
    <property type="entry name" value="ASKHA_ATPase_BT3980-like"/>
    <property type="match status" value="1"/>
</dbReference>
<dbReference type="InterPro" id="IPR024213">
    <property type="entry name" value="DUF3822"/>
</dbReference>
<keyword evidence="2" id="KW-1185">Reference proteome</keyword>
<dbReference type="RefSeq" id="WP_121848217.1">
    <property type="nucleotide sequence ID" value="NZ_CP032050.1"/>
</dbReference>
<dbReference type="AlphaFoldDB" id="A0A3G2L4J9"/>
<name>A0A3G2L4J9_9FLAO</name>
<dbReference type="EMBL" id="CP032050">
    <property type="protein sequence ID" value="AYN67168.1"/>
    <property type="molecule type" value="Genomic_DNA"/>
</dbReference>
<dbReference type="Pfam" id="PF12864">
    <property type="entry name" value="DUF3822"/>
    <property type="match status" value="1"/>
</dbReference>